<evidence type="ECO:0000313" key="2">
    <source>
        <dbReference type="EMBL" id="CAB1417091.1"/>
    </source>
</evidence>
<comment type="caution">
    <text evidence="2">The sequence shown here is derived from an EMBL/GenBank/DDBJ whole genome shotgun (WGS) entry which is preliminary data.</text>
</comment>
<protein>
    <submittedName>
        <fullName evidence="2">Uncharacterized protein</fullName>
    </submittedName>
</protein>
<keyword evidence="3" id="KW-1185">Reference proteome</keyword>
<dbReference type="Proteomes" id="UP001153269">
    <property type="component" value="Unassembled WGS sequence"/>
</dbReference>
<sequence>MREHSQALLFATKIFSCLTTGRPAQHVALVTKTPLFQQEPPSSPRRTQRTTEGAFQDEAAKWLPLSKGRRRTRLTDSCVSCEIARHLERPDRKKGRGAGGGR</sequence>
<dbReference type="EMBL" id="CADEAL010000244">
    <property type="protein sequence ID" value="CAB1417091.1"/>
    <property type="molecule type" value="Genomic_DNA"/>
</dbReference>
<name>A0A9N7Y8Y7_PLEPL</name>
<gene>
    <name evidence="2" type="ORF">PLEPLA_LOCUS4892</name>
</gene>
<proteinExistence type="predicted"/>
<dbReference type="AlphaFoldDB" id="A0A9N7Y8Y7"/>
<accession>A0A9N7Y8Y7</accession>
<evidence type="ECO:0000313" key="3">
    <source>
        <dbReference type="Proteomes" id="UP001153269"/>
    </source>
</evidence>
<reference evidence="2" key="1">
    <citation type="submission" date="2020-03" db="EMBL/GenBank/DDBJ databases">
        <authorList>
            <person name="Weist P."/>
        </authorList>
    </citation>
    <scope>NUCLEOTIDE SEQUENCE</scope>
</reference>
<organism evidence="2 3">
    <name type="scientific">Pleuronectes platessa</name>
    <name type="common">European plaice</name>
    <dbReference type="NCBI Taxonomy" id="8262"/>
    <lineage>
        <taxon>Eukaryota</taxon>
        <taxon>Metazoa</taxon>
        <taxon>Chordata</taxon>
        <taxon>Craniata</taxon>
        <taxon>Vertebrata</taxon>
        <taxon>Euteleostomi</taxon>
        <taxon>Actinopterygii</taxon>
        <taxon>Neopterygii</taxon>
        <taxon>Teleostei</taxon>
        <taxon>Neoteleostei</taxon>
        <taxon>Acanthomorphata</taxon>
        <taxon>Carangaria</taxon>
        <taxon>Pleuronectiformes</taxon>
        <taxon>Pleuronectoidei</taxon>
        <taxon>Pleuronectidae</taxon>
        <taxon>Pleuronectes</taxon>
    </lineage>
</organism>
<feature type="region of interest" description="Disordered" evidence="1">
    <location>
        <begin position="32"/>
        <end position="56"/>
    </location>
</feature>
<evidence type="ECO:0000256" key="1">
    <source>
        <dbReference type="SAM" id="MobiDB-lite"/>
    </source>
</evidence>